<dbReference type="SUPFAM" id="SSF48452">
    <property type="entry name" value="TPR-like"/>
    <property type="match status" value="1"/>
</dbReference>
<gene>
    <name evidence="4" type="ORF">GALMADRAFT_77866</name>
</gene>
<dbReference type="PANTHER" id="PTHR45641:SF19">
    <property type="entry name" value="NEPHROCYSTIN-3"/>
    <property type="match status" value="1"/>
</dbReference>
<accession>A0A067SDQ3</accession>
<keyword evidence="5" id="KW-1185">Reference proteome</keyword>
<dbReference type="PANTHER" id="PTHR45641">
    <property type="entry name" value="TETRATRICOPEPTIDE REPEAT PROTEIN (AFU_ORTHOLOGUE AFUA_6G03870)"/>
    <property type="match status" value="1"/>
</dbReference>
<dbReference type="InterPro" id="IPR019734">
    <property type="entry name" value="TPR_rpt"/>
</dbReference>
<reference evidence="5" key="1">
    <citation type="journal article" date="2014" name="Proc. Natl. Acad. Sci. U.S.A.">
        <title>Extensive sampling of basidiomycete genomes demonstrates inadequacy of the white-rot/brown-rot paradigm for wood decay fungi.</title>
        <authorList>
            <person name="Riley R."/>
            <person name="Salamov A.A."/>
            <person name="Brown D.W."/>
            <person name="Nagy L.G."/>
            <person name="Floudas D."/>
            <person name="Held B.W."/>
            <person name="Levasseur A."/>
            <person name="Lombard V."/>
            <person name="Morin E."/>
            <person name="Otillar R."/>
            <person name="Lindquist E.A."/>
            <person name="Sun H."/>
            <person name="LaButti K.M."/>
            <person name="Schmutz J."/>
            <person name="Jabbour D."/>
            <person name="Luo H."/>
            <person name="Baker S.E."/>
            <person name="Pisabarro A.G."/>
            <person name="Walton J.D."/>
            <person name="Blanchette R.A."/>
            <person name="Henrissat B."/>
            <person name="Martin F."/>
            <person name="Cullen D."/>
            <person name="Hibbett D.S."/>
            <person name="Grigoriev I.V."/>
        </authorList>
    </citation>
    <scope>NUCLEOTIDE SEQUENCE [LARGE SCALE GENOMIC DNA]</scope>
    <source>
        <strain evidence="5">CBS 339.88</strain>
    </source>
</reference>
<evidence type="ECO:0000313" key="5">
    <source>
        <dbReference type="Proteomes" id="UP000027222"/>
    </source>
</evidence>
<sequence>RSEVSYFFPFYPAHAMSIKNSATTTETDFDDASQLRELDEAVLLTRQAPELQTPAHPLHSESLDNLANAFTTRFQKGGQSADLDEAISLHRKALKLRPSPNPLRPDSLNYLSKVLLLRSRQEGQPSDLDEAISLPKQALELQSLTDPLRPSSLHNLALALFRQFDITGQKCDLDESISLHRQALELRVSPHPLQSESLDCLGLALWRRSQEEGHQSDISEAIQLYRRALELRVSPHPLRSRSIHGLALALGERFEQDGHRGDLDEAFWLHKQNSEFYPPSHPLRSHHLNSLAVMLRKIFMHGGDQSDLDKSISLQRQALEISPKSSQSMCLNNLAMGLWGRFEQNGRQVDLDEAILLQRQALELLESAPRRSMLLSNLAIALGTRYRQRGHQNDLDEVILLHRQALELRPSLHPLQYMSLSTLATALGTRFQQGYYQSDLDEAILLHRQALELQPSPHPGRSESLNNLANALHTNFMQKAHQTDLNEAILLHREALDIRNLFHPRRSESLNNLANALRTQFERNGQQTVLNEAILLNRKALELRPSPHPDQSQSLYDLGSGLIHAYSLSGNNSEYLEEGIESFRAATQCLNQPASLRLRIAHAWISQAVLHQHNSSIDAYDAALQALPNLAALSFDIKSRQVALLTDSNGLASNASRFAIQAGKIDKAIEFLEAGRAIFWSQFLSLRSPFEELQDCAPELAEKLRDTASALELGSHRNTYASENGKKLVIDQETARLNRLNEVWLKAIDDVRQLNHFEDFLRPRSLSTLQVAASDGPVVILVGNDDGSDILILTSANVHTLHLSGLPNQELRNFVHLIRHASLNSRRSHIEDHSGNTAEFPPSMVETFRNWARLKEERGMRLQGQKDSDTVFQFVLETLWHEVVKPIIDILNLKTSAEPPVVQWCPTGLFSFLPIHAAGCYDNSPAIDCTSEYLISSYTPTIGALLTQDQTVSTKPFEMMVVIQSQELPATQKELEMIKQHVSDDFLVKLGIPGESASVESVASRLSGLAIVHFSCHGIQDRSNPLDSGLKLEDGLLRVSRIMQEKIQNGALAFLCACETAMGDDKLPDEAMSLGASLLFSGFRHVVATMWAMMDEDGPVVADAFYEELFRDPDGKPAPEPDTSKSAYALHLAIKKLRAKNVSFNRWVPFIHMGK</sequence>
<dbReference type="Proteomes" id="UP000027222">
    <property type="component" value="Unassembled WGS sequence"/>
</dbReference>
<keyword evidence="2" id="KW-0802">TPR repeat</keyword>
<dbReference type="Gene3D" id="1.25.40.10">
    <property type="entry name" value="Tetratricopeptide repeat domain"/>
    <property type="match status" value="4"/>
</dbReference>
<dbReference type="InterPro" id="IPR011990">
    <property type="entry name" value="TPR-like_helical_dom_sf"/>
</dbReference>
<dbReference type="InterPro" id="IPR024983">
    <property type="entry name" value="CHAT_dom"/>
</dbReference>
<feature type="non-terminal residue" evidence="4">
    <location>
        <position position="1"/>
    </location>
</feature>
<proteinExistence type="predicted"/>
<dbReference type="STRING" id="685588.A0A067SDQ3"/>
<evidence type="ECO:0000256" key="2">
    <source>
        <dbReference type="ARBA" id="ARBA00022803"/>
    </source>
</evidence>
<organism evidence="4 5">
    <name type="scientific">Galerina marginata (strain CBS 339.88)</name>
    <dbReference type="NCBI Taxonomy" id="685588"/>
    <lineage>
        <taxon>Eukaryota</taxon>
        <taxon>Fungi</taxon>
        <taxon>Dikarya</taxon>
        <taxon>Basidiomycota</taxon>
        <taxon>Agaricomycotina</taxon>
        <taxon>Agaricomycetes</taxon>
        <taxon>Agaricomycetidae</taxon>
        <taxon>Agaricales</taxon>
        <taxon>Agaricineae</taxon>
        <taxon>Strophariaceae</taxon>
        <taxon>Galerina</taxon>
    </lineage>
</organism>
<protein>
    <recommendedName>
        <fullName evidence="3">CHAT domain-containing protein</fullName>
    </recommendedName>
</protein>
<dbReference type="Pfam" id="PF12770">
    <property type="entry name" value="CHAT"/>
    <property type="match status" value="1"/>
</dbReference>
<keyword evidence="1" id="KW-0677">Repeat</keyword>
<evidence type="ECO:0000256" key="1">
    <source>
        <dbReference type="ARBA" id="ARBA00022737"/>
    </source>
</evidence>
<dbReference type="SMART" id="SM00028">
    <property type="entry name" value="TPR"/>
    <property type="match status" value="6"/>
</dbReference>
<dbReference type="OrthoDB" id="9991317at2759"/>
<feature type="domain" description="CHAT" evidence="3">
    <location>
        <begin position="876"/>
        <end position="1154"/>
    </location>
</feature>
<dbReference type="EMBL" id="KL142404">
    <property type="protein sequence ID" value="KDR69060.1"/>
    <property type="molecule type" value="Genomic_DNA"/>
</dbReference>
<evidence type="ECO:0000259" key="3">
    <source>
        <dbReference type="Pfam" id="PF12770"/>
    </source>
</evidence>
<dbReference type="HOGENOM" id="CLU_001305_0_1_1"/>
<evidence type="ECO:0000313" key="4">
    <source>
        <dbReference type="EMBL" id="KDR69060.1"/>
    </source>
</evidence>
<name>A0A067SDQ3_GALM3</name>
<dbReference type="AlphaFoldDB" id="A0A067SDQ3"/>